<evidence type="ECO:0000313" key="2">
    <source>
        <dbReference type="EMBL" id="WCT13529.1"/>
    </source>
</evidence>
<name>A0ABY7TAJ7_9SPHI</name>
<evidence type="ECO:0000313" key="3">
    <source>
        <dbReference type="Proteomes" id="UP001216139"/>
    </source>
</evidence>
<accession>A0ABY7TAJ7</accession>
<dbReference type="EMBL" id="CP117167">
    <property type="protein sequence ID" value="WCT13529.1"/>
    <property type="molecule type" value="Genomic_DNA"/>
</dbReference>
<gene>
    <name evidence="2" type="ORF">PQO05_06215</name>
</gene>
<feature type="chain" id="PRO_5046133569" description="DUF4421 domain-containing protein" evidence="1">
    <location>
        <begin position="29"/>
        <end position="328"/>
    </location>
</feature>
<sequence>MNKYTPAGLKSAALASLLFLLLTSVCSAQGNLYAQNNTVSSRQPKAFADAAANTDTTITTYKKVKPVRTVPWFVDKFKLTAGFFAPVNNTNIRVNGTNGKIGTDIDFEDDLGFNKNTSTFLGDFQWRSSSRSRFDFSYYRLDRSSSYQIQKDINFNGNTYNIGAQIDAYFNSNIYRLSYGYAILSKPDYEAGLLIGAHVVRFGIGIAATGNNISGSASTNVGLTAPLPDFGLWGGWTMGKRWAFNAEADYLDVTIDNISGRIIAYNAAVTFRAIKNLTFAAGYTGLNFKVDVDREKLDGELKWGYNGPSVTATFTFGRKGWNVNHEMQ</sequence>
<reference evidence="2 3" key="1">
    <citation type="submission" date="2023-02" db="EMBL/GenBank/DDBJ databases">
        <title>Genome sequence of Mucilaginibacter jinjuensis strain KACC 16571.</title>
        <authorList>
            <person name="Kim S."/>
            <person name="Heo J."/>
            <person name="Kwon S.-W."/>
        </authorList>
    </citation>
    <scope>NUCLEOTIDE SEQUENCE [LARGE SCALE GENOMIC DNA]</scope>
    <source>
        <strain evidence="2 3">KACC 16571</strain>
    </source>
</reference>
<dbReference type="RefSeq" id="WP_273631839.1">
    <property type="nucleotide sequence ID" value="NZ_CP117167.1"/>
</dbReference>
<organism evidence="2 3">
    <name type="scientific">Mucilaginibacter jinjuensis</name>
    <dbReference type="NCBI Taxonomy" id="1176721"/>
    <lineage>
        <taxon>Bacteria</taxon>
        <taxon>Pseudomonadati</taxon>
        <taxon>Bacteroidota</taxon>
        <taxon>Sphingobacteriia</taxon>
        <taxon>Sphingobacteriales</taxon>
        <taxon>Sphingobacteriaceae</taxon>
        <taxon>Mucilaginibacter</taxon>
    </lineage>
</organism>
<dbReference type="Proteomes" id="UP001216139">
    <property type="component" value="Chromosome"/>
</dbReference>
<protein>
    <recommendedName>
        <fullName evidence="4">DUF4421 domain-containing protein</fullName>
    </recommendedName>
</protein>
<evidence type="ECO:0008006" key="4">
    <source>
        <dbReference type="Google" id="ProtNLM"/>
    </source>
</evidence>
<evidence type="ECO:0000256" key="1">
    <source>
        <dbReference type="SAM" id="SignalP"/>
    </source>
</evidence>
<keyword evidence="3" id="KW-1185">Reference proteome</keyword>
<keyword evidence="1" id="KW-0732">Signal</keyword>
<proteinExistence type="predicted"/>
<feature type="signal peptide" evidence="1">
    <location>
        <begin position="1"/>
        <end position="28"/>
    </location>
</feature>